<organism evidence="1 2">
    <name type="scientific">Jimgerdemannia flammicorona</name>
    <dbReference type="NCBI Taxonomy" id="994334"/>
    <lineage>
        <taxon>Eukaryota</taxon>
        <taxon>Fungi</taxon>
        <taxon>Fungi incertae sedis</taxon>
        <taxon>Mucoromycota</taxon>
        <taxon>Mucoromycotina</taxon>
        <taxon>Endogonomycetes</taxon>
        <taxon>Endogonales</taxon>
        <taxon>Endogonaceae</taxon>
        <taxon>Jimgerdemannia</taxon>
    </lineage>
</organism>
<evidence type="ECO:0000313" key="1">
    <source>
        <dbReference type="EMBL" id="RUS34702.1"/>
    </source>
</evidence>
<dbReference type="Gene3D" id="2.40.50.140">
    <property type="entry name" value="Nucleic acid-binding proteins"/>
    <property type="match status" value="1"/>
</dbReference>
<dbReference type="Proteomes" id="UP000274822">
    <property type="component" value="Unassembled WGS sequence"/>
</dbReference>
<evidence type="ECO:0000313" key="2">
    <source>
        <dbReference type="Proteomes" id="UP000274822"/>
    </source>
</evidence>
<proteinExistence type="predicted"/>
<name>A0A433QY13_9FUNG</name>
<gene>
    <name evidence="1" type="ORF">BC938DRAFT_479083</name>
</gene>
<reference evidence="1 2" key="1">
    <citation type="journal article" date="2018" name="New Phytol.">
        <title>Phylogenomics of Endogonaceae and evolution of mycorrhizas within Mucoromycota.</title>
        <authorList>
            <person name="Chang Y."/>
            <person name="Desiro A."/>
            <person name="Na H."/>
            <person name="Sandor L."/>
            <person name="Lipzen A."/>
            <person name="Clum A."/>
            <person name="Barry K."/>
            <person name="Grigoriev I.V."/>
            <person name="Martin F.M."/>
            <person name="Stajich J.E."/>
            <person name="Smith M.E."/>
            <person name="Bonito G."/>
            <person name="Spatafora J.W."/>
        </authorList>
    </citation>
    <scope>NUCLEOTIDE SEQUENCE [LARGE SCALE GENOMIC DNA]</scope>
    <source>
        <strain evidence="1 2">AD002</strain>
    </source>
</reference>
<dbReference type="AlphaFoldDB" id="A0A433QY13"/>
<dbReference type="InterPro" id="IPR012340">
    <property type="entry name" value="NA-bd_OB-fold"/>
</dbReference>
<sequence>MSVSGRKTGRVKFFNSQKGYGFIIPDDAGPDPKIEGICSYHHPLDPRCALSWPGLTPRVGPTHIPPTVTSFLATWRWF</sequence>
<dbReference type="EMBL" id="RBNJ01000366">
    <property type="protein sequence ID" value="RUS34702.1"/>
    <property type="molecule type" value="Genomic_DNA"/>
</dbReference>
<keyword evidence="2" id="KW-1185">Reference proteome</keyword>
<protein>
    <submittedName>
        <fullName evidence="1">Uncharacterized protein</fullName>
    </submittedName>
</protein>
<dbReference type="SUPFAM" id="SSF50249">
    <property type="entry name" value="Nucleic acid-binding proteins"/>
    <property type="match status" value="1"/>
</dbReference>
<accession>A0A433QY13</accession>
<comment type="caution">
    <text evidence="1">The sequence shown here is derived from an EMBL/GenBank/DDBJ whole genome shotgun (WGS) entry which is preliminary data.</text>
</comment>